<keyword evidence="5" id="KW-0732">Signal</keyword>
<evidence type="ECO:0000313" key="7">
    <source>
        <dbReference type="EMBL" id="NHN33276.1"/>
    </source>
</evidence>
<protein>
    <submittedName>
        <fullName evidence="7">Cell wall lytic activity</fullName>
    </submittedName>
</protein>
<evidence type="ECO:0000256" key="1">
    <source>
        <dbReference type="ARBA" id="ARBA00007074"/>
    </source>
</evidence>
<keyword evidence="4" id="KW-0788">Thiol protease</keyword>
<dbReference type="SUPFAM" id="SSF55383">
    <property type="entry name" value="Copper amine oxidase, domain N"/>
    <property type="match status" value="1"/>
</dbReference>
<dbReference type="Pfam" id="PF00877">
    <property type="entry name" value="NLPC_P60"/>
    <property type="match status" value="1"/>
</dbReference>
<dbReference type="EMBL" id="JAAOIW010000011">
    <property type="protein sequence ID" value="NHN33276.1"/>
    <property type="molecule type" value="Genomic_DNA"/>
</dbReference>
<dbReference type="InterPro" id="IPR051202">
    <property type="entry name" value="Peptidase_C40"/>
</dbReference>
<gene>
    <name evidence="7" type="ORF">G9U52_26025</name>
</gene>
<dbReference type="PANTHER" id="PTHR47053:SF1">
    <property type="entry name" value="MUREIN DD-ENDOPEPTIDASE MEPH-RELATED"/>
    <property type="match status" value="1"/>
</dbReference>
<feature type="chain" id="PRO_5046403277" evidence="5">
    <location>
        <begin position="22"/>
        <end position="289"/>
    </location>
</feature>
<sequence>MLALSSTILLSSLFPSPSAHAATYNYDVRVQVDDKLIAFPDAQPFIDENQNTMVPIRFISEELGYKISSDMNGQQVKVTIEGSGKSVIFLSGSSEAVVNSQKTNFGTKAVFAEGRVYVPLRFISELFGIRIQWDNKNFNAIINKDGNYHEPAWYRPTAMTPAPAPAPAPALSIGEKIVQDAKKYVGTAYLWGGTTPNGFDCSGFLKYVYSPNEVSLPRTSAQMATVGTWASSPNTGDLVFFSETGSRISHVGIYIGNNSFISATNSGVKIDSLGSSYWGPRYVGTKRVV</sequence>
<evidence type="ECO:0000256" key="5">
    <source>
        <dbReference type="SAM" id="SignalP"/>
    </source>
</evidence>
<keyword evidence="3" id="KW-0378">Hydrolase</keyword>
<dbReference type="Gene3D" id="3.30.457.10">
    <property type="entry name" value="Copper amine oxidase-like, N-terminal domain"/>
    <property type="match status" value="1"/>
</dbReference>
<evidence type="ECO:0000256" key="4">
    <source>
        <dbReference type="ARBA" id="ARBA00022807"/>
    </source>
</evidence>
<evidence type="ECO:0000256" key="2">
    <source>
        <dbReference type="ARBA" id="ARBA00022670"/>
    </source>
</evidence>
<dbReference type="InterPro" id="IPR038765">
    <property type="entry name" value="Papain-like_cys_pep_sf"/>
</dbReference>
<dbReference type="PANTHER" id="PTHR47053">
    <property type="entry name" value="MUREIN DD-ENDOPEPTIDASE MEPH-RELATED"/>
    <property type="match status" value="1"/>
</dbReference>
<dbReference type="Gene3D" id="3.90.1720.10">
    <property type="entry name" value="endopeptidase domain like (from Nostoc punctiforme)"/>
    <property type="match status" value="1"/>
</dbReference>
<organism evidence="7 8">
    <name type="scientific">Paenibacillus agricola</name>
    <dbReference type="NCBI Taxonomy" id="2716264"/>
    <lineage>
        <taxon>Bacteria</taxon>
        <taxon>Bacillati</taxon>
        <taxon>Bacillota</taxon>
        <taxon>Bacilli</taxon>
        <taxon>Bacillales</taxon>
        <taxon>Paenibacillaceae</taxon>
        <taxon>Paenibacillus</taxon>
    </lineage>
</organism>
<evidence type="ECO:0000256" key="3">
    <source>
        <dbReference type="ARBA" id="ARBA00022801"/>
    </source>
</evidence>
<dbReference type="SUPFAM" id="SSF54001">
    <property type="entry name" value="Cysteine proteinases"/>
    <property type="match status" value="1"/>
</dbReference>
<proteinExistence type="inferred from homology"/>
<dbReference type="Proteomes" id="UP001165962">
    <property type="component" value="Unassembled WGS sequence"/>
</dbReference>
<comment type="similarity">
    <text evidence="1">Belongs to the peptidase C40 family.</text>
</comment>
<dbReference type="PROSITE" id="PS51935">
    <property type="entry name" value="NLPC_P60"/>
    <property type="match status" value="1"/>
</dbReference>
<feature type="signal peptide" evidence="5">
    <location>
        <begin position="1"/>
        <end position="21"/>
    </location>
</feature>
<feature type="domain" description="NlpC/P60" evidence="6">
    <location>
        <begin position="171"/>
        <end position="289"/>
    </location>
</feature>
<keyword evidence="8" id="KW-1185">Reference proteome</keyword>
<evidence type="ECO:0000313" key="8">
    <source>
        <dbReference type="Proteomes" id="UP001165962"/>
    </source>
</evidence>
<comment type="caution">
    <text evidence="7">The sequence shown here is derived from an EMBL/GenBank/DDBJ whole genome shotgun (WGS) entry which is preliminary data.</text>
</comment>
<reference evidence="7" key="1">
    <citation type="submission" date="2020-03" db="EMBL/GenBank/DDBJ databases">
        <title>Draft sequencing of Paenibacilllus sp. S3N08.</title>
        <authorList>
            <person name="Kim D.-U."/>
        </authorList>
    </citation>
    <scope>NUCLEOTIDE SEQUENCE</scope>
    <source>
        <strain evidence="7">S3N08</strain>
    </source>
</reference>
<dbReference type="InterPro" id="IPR012854">
    <property type="entry name" value="Cu_amine_oxidase-like_N"/>
</dbReference>
<keyword evidence="2" id="KW-0645">Protease</keyword>
<evidence type="ECO:0000259" key="6">
    <source>
        <dbReference type="PROSITE" id="PS51935"/>
    </source>
</evidence>
<dbReference type="InterPro" id="IPR036582">
    <property type="entry name" value="Mao_N_sf"/>
</dbReference>
<name>A0ABX0JBX5_9BACL</name>
<accession>A0ABX0JBX5</accession>
<dbReference type="InterPro" id="IPR000064">
    <property type="entry name" value="NLP_P60_dom"/>
</dbReference>
<dbReference type="Pfam" id="PF07833">
    <property type="entry name" value="Cu_amine_oxidN1"/>
    <property type="match status" value="1"/>
</dbReference>